<proteinExistence type="predicted"/>
<feature type="binding site" evidence="5">
    <location>
        <position position="266"/>
    </location>
    <ligand>
        <name>Zn(2+)</name>
        <dbReference type="ChEBI" id="CHEBI:29105"/>
    </ligand>
</feature>
<feature type="transmembrane region" description="Helical" evidence="6">
    <location>
        <begin position="139"/>
        <end position="159"/>
    </location>
</feature>
<gene>
    <name evidence="7" type="ORF">HYALB_00003646</name>
</gene>
<evidence type="ECO:0000313" key="8">
    <source>
        <dbReference type="Proteomes" id="UP000701801"/>
    </source>
</evidence>
<name>A0A9N9M021_9HELO</name>
<organism evidence="7 8">
    <name type="scientific">Hymenoscyphus albidus</name>
    <dbReference type="NCBI Taxonomy" id="595503"/>
    <lineage>
        <taxon>Eukaryota</taxon>
        <taxon>Fungi</taxon>
        <taxon>Dikarya</taxon>
        <taxon>Ascomycota</taxon>
        <taxon>Pezizomycotina</taxon>
        <taxon>Leotiomycetes</taxon>
        <taxon>Helotiales</taxon>
        <taxon>Helotiaceae</taxon>
        <taxon>Hymenoscyphus</taxon>
    </lineage>
</organism>
<feature type="transmembrane region" description="Helical" evidence="6">
    <location>
        <begin position="101"/>
        <end position="119"/>
    </location>
</feature>
<accession>A0A9N9M021</accession>
<dbReference type="GO" id="GO:0006882">
    <property type="term" value="P:intracellular zinc ion homeostasis"/>
    <property type="evidence" value="ECO:0007669"/>
    <property type="project" value="TreeGrafter"/>
</dbReference>
<keyword evidence="4 6" id="KW-0472">Membrane</keyword>
<dbReference type="AlphaFoldDB" id="A0A9N9M021"/>
<dbReference type="OrthoDB" id="529367at2759"/>
<keyword evidence="3 6" id="KW-1133">Transmembrane helix</keyword>
<keyword evidence="5" id="KW-0862">Zinc</keyword>
<dbReference type="GO" id="GO:0038023">
    <property type="term" value="F:signaling receptor activity"/>
    <property type="evidence" value="ECO:0007669"/>
    <property type="project" value="TreeGrafter"/>
</dbReference>
<evidence type="ECO:0000256" key="2">
    <source>
        <dbReference type="ARBA" id="ARBA00022692"/>
    </source>
</evidence>
<protein>
    <recommendedName>
        <fullName evidence="9">HlyIII-domain-containing protein</fullName>
    </recommendedName>
</protein>
<keyword evidence="2 6" id="KW-0812">Transmembrane</keyword>
<feature type="transmembrane region" description="Helical" evidence="6">
    <location>
        <begin position="229"/>
        <end position="247"/>
    </location>
</feature>
<feature type="transmembrane region" description="Helical" evidence="6">
    <location>
        <begin position="166"/>
        <end position="185"/>
    </location>
</feature>
<evidence type="ECO:0008006" key="9">
    <source>
        <dbReference type="Google" id="ProtNLM"/>
    </source>
</evidence>
<feature type="binding site" evidence="5">
    <location>
        <position position="270"/>
    </location>
    <ligand>
        <name>Zn(2+)</name>
        <dbReference type="ChEBI" id="CHEBI:29105"/>
    </ligand>
</feature>
<dbReference type="Pfam" id="PF03006">
    <property type="entry name" value="HlyIII"/>
    <property type="match status" value="1"/>
</dbReference>
<dbReference type="Proteomes" id="UP000701801">
    <property type="component" value="Unassembled WGS sequence"/>
</dbReference>
<evidence type="ECO:0000313" key="7">
    <source>
        <dbReference type="EMBL" id="CAG8982210.1"/>
    </source>
</evidence>
<feature type="transmembrane region" description="Helical" evidence="6">
    <location>
        <begin position="267"/>
        <end position="285"/>
    </location>
</feature>
<evidence type="ECO:0000256" key="3">
    <source>
        <dbReference type="ARBA" id="ARBA00022989"/>
    </source>
</evidence>
<keyword evidence="5" id="KW-0479">Metal-binding</keyword>
<feature type="transmembrane region" description="Helical" evidence="6">
    <location>
        <begin position="67"/>
        <end position="89"/>
    </location>
</feature>
<evidence type="ECO:0000256" key="6">
    <source>
        <dbReference type="SAM" id="Phobius"/>
    </source>
</evidence>
<dbReference type="PANTHER" id="PTHR20855">
    <property type="entry name" value="ADIPOR/PROGESTIN RECEPTOR-RELATED"/>
    <property type="match status" value="1"/>
</dbReference>
<feature type="binding site" evidence="5">
    <location>
        <position position="121"/>
    </location>
    <ligand>
        <name>Zn(2+)</name>
        <dbReference type="ChEBI" id="CHEBI:29105"/>
    </ligand>
</feature>
<dbReference type="GO" id="GO:0046872">
    <property type="term" value="F:metal ion binding"/>
    <property type="evidence" value="ECO:0007669"/>
    <property type="project" value="UniProtKB-KW"/>
</dbReference>
<dbReference type="InterPro" id="IPR004254">
    <property type="entry name" value="AdipoR/HlyIII-related"/>
</dbReference>
<reference evidence="7" key="1">
    <citation type="submission" date="2021-07" db="EMBL/GenBank/DDBJ databases">
        <authorList>
            <person name="Durling M."/>
        </authorList>
    </citation>
    <scope>NUCLEOTIDE SEQUENCE</scope>
</reference>
<comment type="subcellular location">
    <subcellularLocation>
        <location evidence="1">Membrane</location>
        <topology evidence="1">Multi-pass membrane protein</topology>
    </subcellularLocation>
</comment>
<keyword evidence="8" id="KW-1185">Reference proteome</keyword>
<comment type="caution">
    <text evidence="7">The sequence shown here is derived from an EMBL/GenBank/DDBJ whole genome shotgun (WGS) entry which is preliminary data.</text>
</comment>
<evidence type="ECO:0000256" key="1">
    <source>
        <dbReference type="ARBA" id="ARBA00004141"/>
    </source>
</evidence>
<dbReference type="GO" id="GO:0016020">
    <property type="term" value="C:membrane"/>
    <property type="evidence" value="ECO:0007669"/>
    <property type="project" value="UniProtKB-SubCell"/>
</dbReference>
<sequence length="293" mass="33486">MTATQRKLPKADLPKDKGPRSNVLHWDELPEWLRRDPYIRLGYRRQLDTLTACFWSLFYLHNEFVNIWSHLLPALFYVGMAIASQFDIFEDSLDDRLFDKLILVIYLVGTAGCLFFSAIYHGLSSHSQDVAHHALKLDYLGIVLSITVNSISATYFGMYNSPYFQTFYIAISICCASGVFLNLLGPNADGPSASNRRVRLLSALFVTAFVPILHKWLLDGSDGLKGFPLYNLAIMTLCYFVGTLFYVSHFPECYMRETFDIWGASHQIWHVAIATGHIVYWYGLLDVMEKVHV</sequence>
<dbReference type="PANTHER" id="PTHR20855:SF130">
    <property type="entry name" value="HAEMOLYSIN-III FAMILY PROTEIN"/>
    <property type="match status" value="1"/>
</dbReference>
<feature type="transmembrane region" description="Helical" evidence="6">
    <location>
        <begin position="197"/>
        <end position="217"/>
    </location>
</feature>
<dbReference type="EMBL" id="CAJVRM010000574">
    <property type="protein sequence ID" value="CAG8982210.1"/>
    <property type="molecule type" value="Genomic_DNA"/>
</dbReference>
<evidence type="ECO:0000256" key="5">
    <source>
        <dbReference type="PIRSR" id="PIRSR604254-1"/>
    </source>
</evidence>
<evidence type="ECO:0000256" key="4">
    <source>
        <dbReference type="ARBA" id="ARBA00023136"/>
    </source>
</evidence>